<dbReference type="Pfam" id="PF02065">
    <property type="entry name" value="Melibiase"/>
    <property type="match status" value="1"/>
</dbReference>
<keyword evidence="3 5" id="KW-0378">Hydrolase</keyword>
<dbReference type="SUPFAM" id="SSF51445">
    <property type="entry name" value="(Trans)glycosidases"/>
    <property type="match status" value="1"/>
</dbReference>
<evidence type="ECO:0000256" key="5">
    <source>
        <dbReference type="PIRNR" id="PIRNR005536"/>
    </source>
</evidence>
<dbReference type="FunFam" id="3.20.20.70:FF:000118">
    <property type="entry name" value="Alpha-galactosidase"/>
    <property type="match status" value="1"/>
</dbReference>
<evidence type="ECO:0000259" key="8">
    <source>
        <dbReference type="Pfam" id="PF16874"/>
    </source>
</evidence>
<organism evidence="10">
    <name type="scientific">uncultured Nocardioidaceae bacterium</name>
    <dbReference type="NCBI Taxonomy" id="253824"/>
    <lineage>
        <taxon>Bacteria</taxon>
        <taxon>Bacillati</taxon>
        <taxon>Actinomycetota</taxon>
        <taxon>Actinomycetes</taxon>
        <taxon>Propionibacteriales</taxon>
        <taxon>Nocardioidaceae</taxon>
        <taxon>environmental samples</taxon>
    </lineage>
</organism>
<dbReference type="EC" id="3.2.1.22" evidence="2 5"/>
<dbReference type="CDD" id="cd14791">
    <property type="entry name" value="GH36"/>
    <property type="match status" value="1"/>
</dbReference>
<comment type="similarity">
    <text evidence="5">Belongs to the glycosyl hydrolase.</text>
</comment>
<dbReference type="GO" id="GO:0004557">
    <property type="term" value="F:alpha-galactosidase activity"/>
    <property type="evidence" value="ECO:0007669"/>
    <property type="project" value="UniProtKB-UniRule"/>
</dbReference>
<comment type="catalytic activity">
    <reaction evidence="1 5">
        <text>Hydrolysis of terminal, non-reducing alpha-D-galactose residues in alpha-D-galactosides, including galactose oligosaccharides, galactomannans and galactolipids.</text>
        <dbReference type="EC" id="3.2.1.22"/>
    </reaction>
</comment>
<dbReference type="PIRSF" id="PIRSF005536">
    <property type="entry name" value="Agal"/>
    <property type="match status" value="1"/>
</dbReference>
<protein>
    <recommendedName>
        <fullName evidence="2 5">Alpha-galactosidase</fullName>
        <ecNumber evidence="2 5">3.2.1.22</ecNumber>
    </recommendedName>
</protein>
<evidence type="ECO:0000256" key="3">
    <source>
        <dbReference type="ARBA" id="ARBA00022801"/>
    </source>
</evidence>
<dbReference type="PRINTS" id="PR00743">
    <property type="entry name" value="GLHYDRLASE36"/>
</dbReference>
<dbReference type="InterPro" id="IPR031705">
    <property type="entry name" value="Glyco_hydro_36_C"/>
</dbReference>
<evidence type="ECO:0000256" key="6">
    <source>
        <dbReference type="PIRSR" id="PIRSR005536-1"/>
    </source>
</evidence>
<dbReference type="EMBL" id="CADCUI010000052">
    <property type="protein sequence ID" value="CAA9356467.1"/>
    <property type="molecule type" value="Genomic_DNA"/>
</dbReference>
<dbReference type="Pfam" id="PF16874">
    <property type="entry name" value="Glyco_hydro_36C"/>
    <property type="match status" value="1"/>
</dbReference>
<dbReference type="PANTHER" id="PTHR43053:SF3">
    <property type="entry name" value="ALPHA-GALACTOSIDASE C-RELATED"/>
    <property type="match status" value="1"/>
</dbReference>
<feature type="domain" description="Glycosyl hydrolase family 36 C-terminal" evidence="8">
    <location>
        <begin position="660"/>
        <end position="740"/>
    </location>
</feature>
<dbReference type="GO" id="GO:0016052">
    <property type="term" value="P:carbohydrate catabolic process"/>
    <property type="evidence" value="ECO:0007669"/>
    <property type="project" value="InterPro"/>
</dbReference>
<dbReference type="InterPro" id="IPR013785">
    <property type="entry name" value="Aldolase_TIM"/>
</dbReference>
<dbReference type="PANTHER" id="PTHR43053">
    <property type="entry name" value="GLYCOSIDASE FAMILY 31"/>
    <property type="match status" value="1"/>
</dbReference>
<name>A0A6J4MEM5_9ACTN</name>
<feature type="active site" description="Proton donor" evidence="6">
    <location>
        <position position="556"/>
    </location>
</feature>
<dbReference type="Pfam" id="PF16875">
    <property type="entry name" value="Glyco_hydro_36N"/>
    <property type="match status" value="1"/>
</dbReference>
<feature type="domain" description="Glycosyl hydrolase family 36 N-terminal" evidence="9">
    <location>
        <begin position="51"/>
        <end position="300"/>
    </location>
</feature>
<reference evidence="10" key="1">
    <citation type="submission" date="2020-02" db="EMBL/GenBank/DDBJ databases">
        <authorList>
            <person name="Meier V. D."/>
        </authorList>
    </citation>
    <scope>NUCLEOTIDE SEQUENCE</scope>
    <source>
        <strain evidence="10">AVDCRST_MAG34</strain>
    </source>
</reference>
<dbReference type="InterPro" id="IPR017853">
    <property type="entry name" value="GH"/>
</dbReference>
<gene>
    <name evidence="10" type="ORF">AVDCRST_MAG34-2125</name>
</gene>
<feature type="region of interest" description="Disordered" evidence="7">
    <location>
        <begin position="685"/>
        <end position="715"/>
    </location>
</feature>
<sequence length="759" mass="83937">MSVHRSAPEGLSSAALAAQAHDVPARDGGLSRLCHLRAPGTSVVLELPSDGLPVVLHWGPGLGELTGDDLEAMFRGVQPHTANSRIYTQTSVSVLPQHSTGWLGRPGLAGSRSGRAWSVQLDQVRHEVSPSGTDGNDRDGAPAVGGGQPVEVRSVAIDEASQLEVVTELQLHPSGVVRLRASVRNLGDPYVVTALEPALPVPPEADELLDMAGRHTLERMPQRRPFAVGAWVRESRGGRPGHDSGTLLCAGRPGFAFRSGRVWGVHLAYSGNQVLYAERTFNGWRLLRAGELLMPGEVVLEHGESYTTPWLTASWGEGLDALSHRFHHLLRSRPQHPRHPRPVLLNTWEAVYFDHDLQRLYELADRAAAVGVERFVLDDGWFRGRRGEHAGLGDWYVDEDVYPDGLHPLVERVRSLGMEFGLWFEPEMVNLDSDLAREHPEWLFDAGHGPGMPSRNQHELDLGQPEAYAYVLERVSALVEEYRIDYVKWDHNRPLIDAGHQPHGEPGLHRHTEALYRMLAELRRRHPALEIESCCGGGGRIDMGILEHTDRVWASDCNDPHDRQTIQRWTSLLLPPEVVGAHIGPPVSHTTARAHGLTYRAGTAMWGHLGIEWDITEASPTELQELAAWVRLHREHRDLLHTGTVVRADLPEPALRVEGVVDEDRQRALYAVTAVDRPLTWPPGRVPLPGLDPERRYHVRPQPPGDDHPGVGYPGKPPWMTHGVILPGRVLDEVGIEAPPLHPDQLVLIRVEGVGEPPG</sequence>
<feature type="active site" description="Nucleophile" evidence="6">
    <location>
        <position position="490"/>
    </location>
</feature>
<dbReference type="InterPro" id="IPR038417">
    <property type="entry name" value="Alpga-gal_N_sf"/>
</dbReference>
<feature type="region of interest" description="Disordered" evidence="7">
    <location>
        <begin position="125"/>
        <end position="148"/>
    </location>
</feature>
<evidence type="ECO:0000256" key="2">
    <source>
        <dbReference type="ARBA" id="ARBA00012755"/>
    </source>
</evidence>
<keyword evidence="4 5" id="KW-0326">Glycosidase</keyword>
<evidence type="ECO:0000256" key="1">
    <source>
        <dbReference type="ARBA" id="ARBA00001255"/>
    </source>
</evidence>
<proteinExistence type="inferred from homology"/>
<evidence type="ECO:0000256" key="7">
    <source>
        <dbReference type="SAM" id="MobiDB-lite"/>
    </source>
</evidence>
<dbReference type="InterPro" id="IPR002252">
    <property type="entry name" value="Glyco_hydro_36"/>
</dbReference>
<dbReference type="Gene3D" id="3.20.20.70">
    <property type="entry name" value="Aldolase class I"/>
    <property type="match status" value="1"/>
</dbReference>
<dbReference type="InterPro" id="IPR031704">
    <property type="entry name" value="Glyco_hydro_36_N"/>
</dbReference>
<evidence type="ECO:0000256" key="4">
    <source>
        <dbReference type="ARBA" id="ARBA00023295"/>
    </source>
</evidence>
<dbReference type="InterPro" id="IPR050985">
    <property type="entry name" value="Alpha-glycosidase_related"/>
</dbReference>
<evidence type="ECO:0000313" key="10">
    <source>
        <dbReference type="EMBL" id="CAA9356467.1"/>
    </source>
</evidence>
<dbReference type="Gene3D" id="2.70.98.60">
    <property type="entry name" value="alpha-galactosidase from lactobacil brevis"/>
    <property type="match status" value="1"/>
</dbReference>
<dbReference type="AlphaFoldDB" id="A0A6J4MEM5"/>
<accession>A0A6J4MEM5</accession>
<evidence type="ECO:0000259" key="9">
    <source>
        <dbReference type="Pfam" id="PF16875"/>
    </source>
</evidence>